<keyword evidence="2" id="KW-1185">Reference proteome</keyword>
<evidence type="ECO:0000313" key="1">
    <source>
        <dbReference type="EMBL" id="MEK2612295.1"/>
    </source>
</evidence>
<reference evidence="1 2" key="1">
    <citation type="submission" date="2024-03" db="EMBL/GenBank/DDBJ databases">
        <title>Screening, Identification and Application of a Plant Lactobacillus Strain.</title>
        <authorList>
            <person name="Li Y.L."/>
        </authorList>
    </citation>
    <scope>NUCLEOTIDE SEQUENCE [LARGE SCALE GENOMIC DNA]</scope>
    <source>
        <strain evidence="1 2">JDB</strain>
    </source>
</reference>
<dbReference type="EMBL" id="JBBNAW010000052">
    <property type="protein sequence ID" value="MEK2612295.1"/>
    <property type="molecule type" value="Genomic_DNA"/>
</dbReference>
<proteinExistence type="predicted"/>
<protein>
    <submittedName>
        <fullName evidence="1">Uncharacterized protein</fullName>
    </submittedName>
</protein>
<gene>
    <name evidence="1" type="ORF">WLF18_24700</name>
</gene>
<dbReference type="RefSeq" id="WP_340613382.1">
    <property type="nucleotide sequence ID" value="NZ_JBBNAW010000052.1"/>
</dbReference>
<comment type="caution">
    <text evidence="1">The sequence shown here is derived from an EMBL/GenBank/DDBJ whole genome shotgun (WGS) entry which is preliminary data.</text>
</comment>
<accession>A0ABU9A8B3</accession>
<organism evidence="1 2">
    <name type="scientific">Pseudomonas shirazensis</name>
    <dbReference type="NCBI Taxonomy" id="2745494"/>
    <lineage>
        <taxon>Bacteria</taxon>
        <taxon>Pseudomonadati</taxon>
        <taxon>Pseudomonadota</taxon>
        <taxon>Gammaproteobacteria</taxon>
        <taxon>Pseudomonadales</taxon>
        <taxon>Pseudomonadaceae</taxon>
        <taxon>Pseudomonas</taxon>
    </lineage>
</organism>
<evidence type="ECO:0000313" key="2">
    <source>
        <dbReference type="Proteomes" id="UP001386972"/>
    </source>
</evidence>
<feature type="non-terminal residue" evidence="1">
    <location>
        <position position="1"/>
    </location>
</feature>
<dbReference type="Proteomes" id="UP001386972">
    <property type="component" value="Unassembled WGS sequence"/>
</dbReference>
<name>A0ABU9A8B3_9PSED</name>
<sequence>WPAAYVACGNTFRTKPRARFKECLDFGEGSGRELLDIIADYSFDNTKKIQCGIQGCRTPHMRGFLALTTDGLETNIGNICGKKHLGESFQVKRASFRKKQADQRNLSLVVDLKQKLNLLKPVLHDLLARSVRVARLKMQLNQASPELVKNIIGRAKTGKQVIEKTVPMTTPEARRQYSREVGPDRNGKIEPFEDWIARRNPTKTVMAASLSGLLFWQYDLHKMFRQEVLSKAHELDGLDEAALNELSANSHQKFARWGQGLDKKIGDVEQVVKSGEEFFQLKNIESLQFIEPELDRLSRPKVKIAIAAIHRVLAEEDNGLPYKN</sequence>